<dbReference type="PANTHER" id="PTHR47331">
    <property type="entry name" value="PHD-TYPE DOMAIN-CONTAINING PROTEIN"/>
    <property type="match status" value="1"/>
</dbReference>
<dbReference type="Proteomes" id="UP001346869">
    <property type="component" value="Unassembled WGS sequence"/>
</dbReference>
<protein>
    <submittedName>
        <fullName evidence="2">Uncharacterized protein</fullName>
    </submittedName>
</protein>
<evidence type="ECO:0000313" key="3">
    <source>
        <dbReference type="Proteomes" id="UP001346869"/>
    </source>
</evidence>
<organism evidence="2 3">
    <name type="scientific">Eleginops maclovinus</name>
    <name type="common">Patagonian blennie</name>
    <name type="synonym">Eleginus maclovinus</name>
    <dbReference type="NCBI Taxonomy" id="56733"/>
    <lineage>
        <taxon>Eukaryota</taxon>
        <taxon>Metazoa</taxon>
        <taxon>Chordata</taxon>
        <taxon>Craniata</taxon>
        <taxon>Vertebrata</taxon>
        <taxon>Euteleostomi</taxon>
        <taxon>Actinopterygii</taxon>
        <taxon>Neopterygii</taxon>
        <taxon>Teleostei</taxon>
        <taxon>Neoteleostei</taxon>
        <taxon>Acanthomorphata</taxon>
        <taxon>Eupercaria</taxon>
        <taxon>Perciformes</taxon>
        <taxon>Notothenioidei</taxon>
        <taxon>Eleginopidae</taxon>
        <taxon>Eleginops</taxon>
    </lineage>
</organism>
<reference evidence="2 3" key="1">
    <citation type="journal article" date="2023" name="Genes (Basel)">
        <title>Chromosome-Level Genome Assembly and Circadian Gene Repertoire of the Patagonia Blennie Eleginops maclovinus-The Closest Ancestral Proxy of Antarctic Cryonotothenioids.</title>
        <authorList>
            <person name="Cheng C.C."/>
            <person name="Rivera-Colon A.G."/>
            <person name="Minhas B.F."/>
            <person name="Wilson L."/>
            <person name="Rayamajhi N."/>
            <person name="Vargas-Chacoff L."/>
            <person name="Catchen J.M."/>
        </authorList>
    </citation>
    <scope>NUCLEOTIDE SEQUENCE [LARGE SCALE GENOMIC DNA]</scope>
    <source>
        <strain evidence="2">JMC-PN-2008</strain>
    </source>
</reference>
<keyword evidence="3" id="KW-1185">Reference proteome</keyword>
<feature type="region of interest" description="Disordered" evidence="1">
    <location>
        <begin position="426"/>
        <end position="449"/>
    </location>
</feature>
<feature type="region of interest" description="Disordered" evidence="1">
    <location>
        <begin position="1"/>
        <end position="28"/>
    </location>
</feature>
<dbReference type="PANTHER" id="PTHR47331:SF6">
    <property type="entry name" value="DOUBLECORTIN DOMAIN-CONTAINING PROTEIN"/>
    <property type="match status" value="1"/>
</dbReference>
<gene>
    <name evidence="2" type="ORF">PBY51_020052</name>
</gene>
<name>A0AAN8ASP6_ELEMC</name>
<evidence type="ECO:0000256" key="1">
    <source>
        <dbReference type="SAM" id="MobiDB-lite"/>
    </source>
</evidence>
<evidence type="ECO:0000313" key="2">
    <source>
        <dbReference type="EMBL" id="KAK5865812.1"/>
    </source>
</evidence>
<dbReference type="SUPFAM" id="SSF56672">
    <property type="entry name" value="DNA/RNA polymerases"/>
    <property type="match status" value="1"/>
</dbReference>
<comment type="caution">
    <text evidence="2">The sequence shown here is derived from an EMBL/GenBank/DDBJ whole genome shotgun (WGS) entry which is preliminary data.</text>
</comment>
<proteinExistence type="predicted"/>
<dbReference type="EMBL" id="JAUZQC010000009">
    <property type="protein sequence ID" value="KAK5865812.1"/>
    <property type="molecule type" value="Genomic_DNA"/>
</dbReference>
<feature type="compositionally biased region" description="Low complexity" evidence="1">
    <location>
        <begin position="11"/>
        <end position="24"/>
    </location>
</feature>
<feature type="region of interest" description="Disordered" evidence="1">
    <location>
        <begin position="532"/>
        <end position="558"/>
    </location>
</feature>
<dbReference type="Pfam" id="PF05380">
    <property type="entry name" value="Peptidase_A17"/>
    <property type="match status" value="1"/>
</dbReference>
<dbReference type="CDD" id="cd01644">
    <property type="entry name" value="RT_pepA17"/>
    <property type="match status" value="1"/>
</dbReference>
<reference evidence="2 3" key="2">
    <citation type="journal article" date="2023" name="Mol. Biol. Evol.">
        <title>Genomics of Secondarily Temperate Adaptation in the Only Non-Antarctic Icefish.</title>
        <authorList>
            <person name="Rivera-Colon A.G."/>
            <person name="Rayamajhi N."/>
            <person name="Minhas B.F."/>
            <person name="Madrigal G."/>
            <person name="Bilyk K.T."/>
            <person name="Yoon V."/>
            <person name="Hune M."/>
            <person name="Gregory S."/>
            <person name="Cheng C.H.C."/>
            <person name="Catchen J.M."/>
        </authorList>
    </citation>
    <scope>NUCLEOTIDE SEQUENCE [LARGE SCALE GENOMIC DNA]</scope>
    <source>
        <strain evidence="2">JMC-PN-2008</strain>
    </source>
</reference>
<accession>A0AAN8ASP6</accession>
<sequence length="1486" mass="166490">MATSNRSAVGSARSSKTSASSVRAAHARAEAEAAKVRASYASQEAKLKLEKAAREAERATRDAQNKLETIRLDTELEVLTLHREADAAIVTARVLEDAEAMQSVIEDGKSESEKGKIERTSEYVLSQISLKNRSPSSPLPVAPSLKARSHDSFISWHPPVEDDSQLQPVSRENADIKQPSPPELFDPTKTETKAKVSRANPTMNAHAPSYTPRHFPQTGTPTSNLGEPLAQYLVRRDLVTSGLYQFDDKPENYRAWYSSFSSAANEVNLTATQQLDLMTKWLGKESSEQVKRMRSVHVNNPNLALDKAWERLRESYAAPEVIEKSMFQRLDNFPKISAKDHLKLRELGDLLAEIQGAKEDGYLTGLSYLDTSRGIGPIVDKLPYGLQEKWVSAGSRYKEGSDGRFPPFEYFCNFVSYEAKKRSDPSFIHQGSTTTPTKPDKPFSRNFNTNKPISVHKTDLSTTNDPYKNCPLHNKPHPLKRCRTFRNKLLDDRKAFLREKGICFKCCASISHLAKDCRFSVKCFECNSTSHDTAMHPGPPPQTVKAPSPSREYGGEGEDDPDIAVVGASCTEVCSPGQWSRSCSKMCLAKLYPKGSKDMAIKAYVILDDQSNRSLARPEFFKLFSVKSKPFPYHLRTCSGIIETSGKRAEGFEIESLDGTVLISLPPLIECHEIPNNRSEIPTPNAVLHQPHLHHIAEHIPELDPEAEILLLLGRDVLRAHKVRQQVNGPHNAPFAQRLDLGWVVIGEVCLGNVHKPTVNTFKTNVLDSGRHSIFQPCTSFMHVKETPRSLNRSGTAPESMLGQTVFNRTENDNKPAPSVEDTIFMKIMDTNVYRDEANSWVAPLPFRELRQPLPNNKGQAVNRFASLQRTLKRKPEMEEQYVTFMKKIFANGHAEEAPSLTEGEECWYLPTFGVYHPQKPNQIRVVFDSSAQYSGVSLNDVLLTGPDLNNSLLGVLLRFRKERVAILADIQQMFHCFLVHENHRNFLRFLWYKDSDVNKEVVEYRMKVHVFGNSPSPAVATYGLRRAIREGSREHGADTVAFVERHFYVDDGLISLPSEAKAIDLLQRTQASLAESNLHLHKFVSNSPEVTEAFPLEDCAPVVKDLDLSGETAPTQRSLGLLWEITSDTFTYSASTVDKPFTRRGVLSTVNSIFDPLGLLAPVTIQGRALLRELTSELSDWDTPLPEDKSSRWEDWRDSLQDLKQLHVQRTYTTTSLTKAVHRELCVFSDASIKAIGAVAYLKVVQEDGKTEVGFVMGKAKLAPLSEPTIPRLELCGAVLAAEMADLIQDELDLKLDAIKFYTDSRVVLGYICNETKRFYTYVYNRVQRIRQSSKPEQWHYVCTKDNPADHASRSLPASRLAQTSWFTGPSFLCQPPAEKTQTAERFSLIDPEKDSEIRPQVQTSATHLEESVLNSGRFERFSTFTSLVRGVAFLVHKTMEASPGPCKPVLDPLESRIPTFVAAQTEVDSAPKKPSEIVLLLPKD</sequence>
<dbReference type="InterPro" id="IPR043502">
    <property type="entry name" value="DNA/RNA_pol_sf"/>
</dbReference>
<dbReference type="InterPro" id="IPR008042">
    <property type="entry name" value="Retrotrans_Pao"/>
</dbReference>